<evidence type="ECO:0000313" key="2">
    <source>
        <dbReference type="Proteomes" id="UP001558632"/>
    </source>
</evidence>
<gene>
    <name evidence="1" type="ORF">TSPI_09412</name>
</gene>
<name>A0ABR3KHW6_TRISP</name>
<sequence>MQAMFYHNLYAWVYATRRPGLLVPRFPRFRVFPGKYRSLAGASSDCSYHVASSFVAQSPGCRQLLVPLFGDILIWQVPWPSDRAGRF</sequence>
<dbReference type="EMBL" id="JBEUSY010000368">
    <property type="protein sequence ID" value="KAL1236457.1"/>
    <property type="molecule type" value="Genomic_DNA"/>
</dbReference>
<organism evidence="1 2">
    <name type="scientific">Trichinella spiralis</name>
    <name type="common">Trichina worm</name>
    <dbReference type="NCBI Taxonomy" id="6334"/>
    <lineage>
        <taxon>Eukaryota</taxon>
        <taxon>Metazoa</taxon>
        <taxon>Ecdysozoa</taxon>
        <taxon>Nematoda</taxon>
        <taxon>Enoplea</taxon>
        <taxon>Dorylaimia</taxon>
        <taxon>Trichinellida</taxon>
        <taxon>Trichinellidae</taxon>
        <taxon>Trichinella</taxon>
    </lineage>
</organism>
<reference evidence="1 2" key="1">
    <citation type="submission" date="2024-07" db="EMBL/GenBank/DDBJ databases">
        <title>Enhanced genomic and transcriptomic resources for Trichinella pseudospiralis and T. spiralis underpin the discovery of pronounced molecular differences between stages and species.</title>
        <authorList>
            <person name="Pasi K.K."/>
            <person name="La Rosa G."/>
            <person name="Gomez-Morales M.A."/>
            <person name="Tosini F."/>
            <person name="Sumanam S."/>
            <person name="Young N.D."/>
            <person name="Chang B.C."/>
            <person name="Robin G.B."/>
        </authorList>
    </citation>
    <scope>NUCLEOTIDE SEQUENCE [LARGE SCALE GENOMIC DNA]</scope>
    <source>
        <strain evidence="1">ISS534</strain>
    </source>
</reference>
<dbReference type="Proteomes" id="UP001558632">
    <property type="component" value="Unassembled WGS sequence"/>
</dbReference>
<evidence type="ECO:0000313" key="1">
    <source>
        <dbReference type="EMBL" id="KAL1236457.1"/>
    </source>
</evidence>
<accession>A0ABR3KHW6</accession>
<comment type="caution">
    <text evidence="1">The sequence shown here is derived from an EMBL/GenBank/DDBJ whole genome shotgun (WGS) entry which is preliminary data.</text>
</comment>
<keyword evidence="2" id="KW-1185">Reference proteome</keyword>
<proteinExistence type="predicted"/>
<protein>
    <submittedName>
        <fullName evidence="1">Kynureninase</fullName>
    </submittedName>
</protein>